<dbReference type="Gene3D" id="3.40.50.1910">
    <property type="match status" value="1"/>
</dbReference>
<dbReference type="Gene3D" id="3.40.50.2060">
    <property type="match status" value="1"/>
</dbReference>
<comment type="similarity">
    <text evidence="2">Belongs to the STXBP/unc-18/SEC1 family.</text>
</comment>
<dbReference type="Gene3D" id="3.90.830.10">
    <property type="entry name" value="Syntaxin Binding Protein 1, Chain A, domain 2"/>
    <property type="match status" value="1"/>
</dbReference>
<accession>T1FVY0</accession>
<dbReference type="eggNOG" id="KOG1299">
    <property type="taxonomic scope" value="Eukaryota"/>
</dbReference>
<reference evidence="9" key="1">
    <citation type="submission" date="2012-12" db="EMBL/GenBank/DDBJ databases">
        <authorList>
            <person name="Hellsten U."/>
            <person name="Grimwood J."/>
            <person name="Chapman J.A."/>
            <person name="Shapiro H."/>
            <person name="Aerts A."/>
            <person name="Otillar R.P."/>
            <person name="Terry A.Y."/>
            <person name="Boore J.L."/>
            <person name="Simakov O."/>
            <person name="Marletaz F."/>
            <person name="Cho S.-J."/>
            <person name="Edsinger-Gonzales E."/>
            <person name="Havlak P."/>
            <person name="Kuo D.-H."/>
            <person name="Larsson T."/>
            <person name="Lv J."/>
            <person name="Arendt D."/>
            <person name="Savage R."/>
            <person name="Osoegawa K."/>
            <person name="de Jong P."/>
            <person name="Lindberg D.R."/>
            <person name="Seaver E.C."/>
            <person name="Weisblat D.A."/>
            <person name="Putnam N.H."/>
            <person name="Grigoriev I.V."/>
            <person name="Rokhsar D.S."/>
        </authorList>
    </citation>
    <scope>NUCLEOTIDE SEQUENCE</scope>
</reference>
<dbReference type="OrthoDB" id="10266265at2759"/>
<evidence type="ECO:0000256" key="3">
    <source>
        <dbReference type="ARBA" id="ARBA00022448"/>
    </source>
</evidence>
<comment type="subcellular location">
    <subcellularLocation>
        <location evidence="1">Endomembrane system</location>
        <topology evidence="1">Peripheral membrane protein</topology>
    </subcellularLocation>
</comment>
<dbReference type="InterPro" id="IPR043127">
    <property type="entry name" value="Sec-1-like_dom3a"/>
</dbReference>
<dbReference type="PIRSF" id="PIRSF005715">
    <property type="entry name" value="VPS45_Sec1"/>
    <property type="match status" value="1"/>
</dbReference>
<reference evidence="8" key="3">
    <citation type="submission" date="2015-06" db="UniProtKB">
        <authorList>
            <consortium name="EnsemblMetazoa"/>
        </authorList>
    </citation>
    <scope>IDENTIFICATION</scope>
</reference>
<dbReference type="HOGENOM" id="CLU_013933_3_1_1"/>
<dbReference type="PANTHER" id="PTHR11679">
    <property type="entry name" value="VESICLE PROTEIN SORTING-ASSOCIATED"/>
    <property type="match status" value="1"/>
</dbReference>
<dbReference type="GeneID" id="20212976"/>
<proteinExistence type="inferred from homology"/>
<dbReference type="InParanoid" id="T1FVY0"/>
<dbReference type="CTD" id="20212976"/>
<keyword evidence="3" id="KW-0813">Transport</keyword>
<dbReference type="FunFam" id="3.40.50.2060:FF:000003">
    <property type="entry name" value="vacuolar protein sorting-associated protein 45 isoform X1"/>
    <property type="match status" value="1"/>
</dbReference>
<dbReference type="OMA" id="VHQLNNA"/>
<dbReference type="Pfam" id="PF00995">
    <property type="entry name" value="Sec1"/>
    <property type="match status" value="1"/>
</dbReference>
<organism evidence="8 9">
    <name type="scientific">Helobdella robusta</name>
    <name type="common">Californian leech</name>
    <dbReference type="NCBI Taxonomy" id="6412"/>
    <lineage>
        <taxon>Eukaryota</taxon>
        <taxon>Metazoa</taxon>
        <taxon>Spiralia</taxon>
        <taxon>Lophotrochozoa</taxon>
        <taxon>Annelida</taxon>
        <taxon>Clitellata</taxon>
        <taxon>Hirudinea</taxon>
        <taxon>Rhynchobdellida</taxon>
        <taxon>Glossiphoniidae</taxon>
        <taxon>Helobdella</taxon>
    </lineage>
</organism>
<evidence type="ECO:0000256" key="4">
    <source>
        <dbReference type="ARBA" id="ARBA00022927"/>
    </source>
</evidence>
<evidence type="ECO:0000256" key="1">
    <source>
        <dbReference type="ARBA" id="ARBA00004184"/>
    </source>
</evidence>
<dbReference type="FunFam" id="3.90.830.10:FF:000002">
    <property type="entry name" value="Vacuolar protein sorting-associated protein 45"/>
    <property type="match status" value="1"/>
</dbReference>
<keyword evidence="5" id="KW-0472">Membrane</keyword>
<dbReference type="AlphaFoldDB" id="T1FVY0"/>
<dbReference type="EMBL" id="AMQM01007723">
    <property type="status" value="NOT_ANNOTATED_CDS"/>
    <property type="molecule type" value="Genomic_DNA"/>
</dbReference>
<dbReference type="STRING" id="6412.T1FVY0"/>
<gene>
    <name evidence="8" type="primary">20212976</name>
    <name evidence="7" type="ORF">HELRODRAFT_194330</name>
</gene>
<dbReference type="GO" id="GO:0000139">
    <property type="term" value="C:Golgi membrane"/>
    <property type="evidence" value="ECO:0000318"/>
    <property type="project" value="GO_Central"/>
</dbReference>
<evidence type="ECO:0000313" key="7">
    <source>
        <dbReference type="EMBL" id="ESN92176.1"/>
    </source>
</evidence>
<dbReference type="GO" id="GO:0031410">
    <property type="term" value="C:cytoplasmic vesicle"/>
    <property type="evidence" value="ECO:0007669"/>
    <property type="project" value="UniProtKB-ARBA"/>
</dbReference>
<dbReference type="InterPro" id="IPR036045">
    <property type="entry name" value="Sec1-like_sf"/>
</dbReference>
<dbReference type="InterPro" id="IPR027482">
    <property type="entry name" value="Sec1-like_dom2"/>
</dbReference>
<dbReference type="EMBL" id="KB097661">
    <property type="protein sequence ID" value="ESN92176.1"/>
    <property type="molecule type" value="Genomic_DNA"/>
</dbReference>
<dbReference type="GO" id="GO:0006886">
    <property type="term" value="P:intracellular protein transport"/>
    <property type="evidence" value="ECO:0000318"/>
    <property type="project" value="GO_Central"/>
</dbReference>
<dbReference type="GO" id="GO:0016192">
    <property type="term" value="P:vesicle-mediated transport"/>
    <property type="evidence" value="ECO:0000318"/>
    <property type="project" value="GO_Central"/>
</dbReference>
<evidence type="ECO:0000256" key="6">
    <source>
        <dbReference type="ARBA" id="ARBA00073001"/>
    </source>
</evidence>
<keyword evidence="9" id="KW-1185">Reference proteome</keyword>
<sequence>MDAVSAMRKYISKMIDDSGPGMKILLMDKETIGITSMVYAQSEILQKEVFLFERLEVPGRESMKHLKCVVFVRPTKENIELLIHELKAPKYGFYYIYFSNVISKQDVKCLAEADDQEVVREVQEFFGDYIAVSPHLVSLNLIGCRQNGQWSQEGLQRCVCGLTSLLLSLKKCPVIRYQNSSEMCRRLADSVKQVITREASLFDFRRSDVPPLLLIIDRRDDPITPLLNQWTYQAMLHELLTISNNRVNLSHVSSIPKDMHDLVLSADHDEFYSANMYNNFGEIGLNIKELVDDFQVKSKSQAKVESIADMKNFIETYPSFKKMSGAVSKHVTLVSELSRLVAQYNLMDVSECEQEVACHDDHSQSLQKIRSLLHNASIRNLDAVRLVMLYTLRYERHSNNDIFGLVGILRKRGVQEEWIKLVNSILDYGGQKVRTSELLESQIPINITKKFLRGLKGVENIYTQHQPVLISLLEQLLKNKLKESSFPYLGASHLRERPQDIIIFQVGGTTYEESSSVHNFNKMYSNNRILLASTCLHNFKSFLEEVDAATRYSLRGASNNN</sequence>
<dbReference type="InterPro" id="IPR001619">
    <property type="entry name" value="Sec1-like"/>
</dbReference>
<dbReference type="Gene3D" id="1.25.40.60">
    <property type="match status" value="1"/>
</dbReference>
<evidence type="ECO:0000256" key="2">
    <source>
        <dbReference type="ARBA" id="ARBA00009884"/>
    </source>
</evidence>
<dbReference type="InterPro" id="IPR043154">
    <property type="entry name" value="Sec-1-like_dom1"/>
</dbReference>
<evidence type="ECO:0000313" key="8">
    <source>
        <dbReference type="EnsemblMetazoa" id="HelroP194330"/>
    </source>
</evidence>
<dbReference type="KEGG" id="hro:HELRODRAFT_194330"/>
<keyword evidence="4" id="KW-0653">Protein transport</keyword>
<protein>
    <recommendedName>
        <fullName evidence="6">Vacuolar protein sorting-associated protein 45</fullName>
    </recommendedName>
</protein>
<dbReference type="RefSeq" id="XP_009029683.1">
    <property type="nucleotide sequence ID" value="XM_009031435.1"/>
</dbReference>
<evidence type="ECO:0000313" key="9">
    <source>
        <dbReference type="Proteomes" id="UP000015101"/>
    </source>
</evidence>
<dbReference type="Proteomes" id="UP000015101">
    <property type="component" value="Unassembled WGS sequence"/>
</dbReference>
<dbReference type="EnsemblMetazoa" id="HelroT194330">
    <property type="protein sequence ID" value="HelroP194330"/>
    <property type="gene ID" value="HelroG194330"/>
</dbReference>
<dbReference type="FunCoup" id="T1FVY0">
    <property type="interactions" value="1863"/>
</dbReference>
<evidence type="ECO:0000256" key="5">
    <source>
        <dbReference type="ARBA" id="ARBA00023136"/>
    </source>
</evidence>
<reference evidence="7 9" key="2">
    <citation type="journal article" date="2013" name="Nature">
        <title>Insights into bilaterian evolution from three spiralian genomes.</title>
        <authorList>
            <person name="Simakov O."/>
            <person name="Marletaz F."/>
            <person name="Cho S.J."/>
            <person name="Edsinger-Gonzales E."/>
            <person name="Havlak P."/>
            <person name="Hellsten U."/>
            <person name="Kuo D.H."/>
            <person name="Larsson T."/>
            <person name="Lv J."/>
            <person name="Arendt D."/>
            <person name="Savage R."/>
            <person name="Osoegawa K."/>
            <person name="de Jong P."/>
            <person name="Grimwood J."/>
            <person name="Chapman J.A."/>
            <person name="Shapiro H."/>
            <person name="Aerts A."/>
            <person name="Otillar R.P."/>
            <person name="Terry A.Y."/>
            <person name="Boore J.L."/>
            <person name="Grigoriev I.V."/>
            <person name="Lindberg D.R."/>
            <person name="Seaver E.C."/>
            <person name="Weisblat D.A."/>
            <person name="Putnam N.H."/>
            <person name="Rokhsar D.S."/>
        </authorList>
    </citation>
    <scope>NUCLEOTIDE SEQUENCE</scope>
</reference>
<dbReference type="SUPFAM" id="SSF56815">
    <property type="entry name" value="Sec1/munc18-like (SM) proteins"/>
    <property type="match status" value="1"/>
</dbReference>
<name>T1FVY0_HELRO</name>